<dbReference type="RefSeq" id="WP_190256711.1">
    <property type="nucleotide sequence ID" value="NZ_BMPI01000079.1"/>
</dbReference>
<dbReference type="AlphaFoldDB" id="A0A917UDJ8"/>
<comment type="caution">
    <text evidence="7">The sequence shown here is derived from an EMBL/GenBank/DDBJ whole genome shotgun (WGS) entry which is preliminary data.</text>
</comment>
<evidence type="ECO:0000313" key="8">
    <source>
        <dbReference type="Proteomes" id="UP000642070"/>
    </source>
</evidence>
<feature type="domain" description="Peptidase S8/S53" evidence="6">
    <location>
        <begin position="151"/>
        <end position="330"/>
    </location>
</feature>
<dbReference type="InterPro" id="IPR036852">
    <property type="entry name" value="Peptidase_S8/S53_dom_sf"/>
</dbReference>
<dbReference type="Proteomes" id="UP000642070">
    <property type="component" value="Unassembled WGS sequence"/>
</dbReference>
<dbReference type="InterPro" id="IPR000209">
    <property type="entry name" value="Peptidase_S8/S53_dom"/>
</dbReference>
<keyword evidence="4 5" id="KW-0720">Serine protease</keyword>
<gene>
    <name evidence="7" type="ORF">GCM10007977_095490</name>
</gene>
<name>A0A917UDJ8_9ACTN</name>
<dbReference type="Pfam" id="PF00082">
    <property type="entry name" value="Peptidase_S8"/>
    <property type="match status" value="1"/>
</dbReference>
<evidence type="ECO:0000256" key="1">
    <source>
        <dbReference type="ARBA" id="ARBA00011073"/>
    </source>
</evidence>
<dbReference type="EMBL" id="BMPI01000079">
    <property type="protein sequence ID" value="GGM78795.1"/>
    <property type="molecule type" value="Genomic_DNA"/>
</dbReference>
<reference evidence="7" key="1">
    <citation type="journal article" date="2014" name="Int. J. Syst. Evol. Microbiol.">
        <title>Complete genome sequence of Corynebacterium casei LMG S-19264T (=DSM 44701T), isolated from a smear-ripened cheese.</title>
        <authorList>
            <consortium name="US DOE Joint Genome Institute (JGI-PGF)"/>
            <person name="Walter F."/>
            <person name="Albersmeier A."/>
            <person name="Kalinowski J."/>
            <person name="Ruckert C."/>
        </authorList>
    </citation>
    <scope>NUCLEOTIDE SEQUENCE</scope>
    <source>
        <strain evidence="7">JCM 19831</strain>
    </source>
</reference>
<dbReference type="SUPFAM" id="SSF52743">
    <property type="entry name" value="Subtilisin-like"/>
    <property type="match status" value="1"/>
</dbReference>
<evidence type="ECO:0000259" key="6">
    <source>
        <dbReference type="Pfam" id="PF00082"/>
    </source>
</evidence>
<dbReference type="InterPro" id="IPR050131">
    <property type="entry name" value="Peptidase_S8_subtilisin-like"/>
</dbReference>
<keyword evidence="3 5" id="KW-0378">Hydrolase</keyword>
<dbReference type="PRINTS" id="PR00723">
    <property type="entry name" value="SUBTILISIN"/>
</dbReference>
<dbReference type="CDD" id="cd00306">
    <property type="entry name" value="Peptidases_S8_S53"/>
    <property type="match status" value="1"/>
</dbReference>
<feature type="active site" description="Charge relay system" evidence="5">
    <location>
        <position position="316"/>
    </location>
</feature>
<dbReference type="GO" id="GO:0004252">
    <property type="term" value="F:serine-type endopeptidase activity"/>
    <property type="evidence" value="ECO:0007669"/>
    <property type="project" value="UniProtKB-UniRule"/>
</dbReference>
<reference evidence="7" key="2">
    <citation type="submission" date="2020-09" db="EMBL/GenBank/DDBJ databases">
        <authorList>
            <person name="Sun Q."/>
            <person name="Ohkuma M."/>
        </authorList>
    </citation>
    <scope>NUCLEOTIDE SEQUENCE</scope>
    <source>
        <strain evidence="7">JCM 19831</strain>
    </source>
</reference>
<evidence type="ECO:0000313" key="7">
    <source>
        <dbReference type="EMBL" id="GGM78795.1"/>
    </source>
</evidence>
<keyword evidence="2 5" id="KW-0645">Protease</keyword>
<dbReference type="InterPro" id="IPR015500">
    <property type="entry name" value="Peptidase_S8_subtilisin-rel"/>
</dbReference>
<protein>
    <recommendedName>
        <fullName evidence="6">Peptidase S8/S53 domain-containing protein</fullName>
    </recommendedName>
</protein>
<organism evidence="7 8">
    <name type="scientific">Dactylosporangium sucinum</name>
    <dbReference type="NCBI Taxonomy" id="1424081"/>
    <lineage>
        <taxon>Bacteria</taxon>
        <taxon>Bacillati</taxon>
        <taxon>Actinomycetota</taxon>
        <taxon>Actinomycetes</taxon>
        <taxon>Micromonosporales</taxon>
        <taxon>Micromonosporaceae</taxon>
        <taxon>Dactylosporangium</taxon>
    </lineage>
</organism>
<dbReference type="PANTHER" id="PTHR43806">
    <property type="entry name" value="PEPTIDASE S8"/>
    <property type="match status" value="1"/>
</dbReference>
<accession>A0A917UDJ8</accession>
<evidence type="ECO:0000256" key="3">
    <source>
        <dbReference type="ARBA" id="ARBA00022801"/>
    </source>
</evidence>
<sequence>MPVQDLGGLVVDLPHLDLVLTVAGELRQDLTFGRPDELPDLRLARVPVSADVPESAFVDPEQLDLVLAQLRRWCAARFGGWTPEMGKDRPLENIFALGHPKSLGALVAEPADAPSTTSALANAGAGVRVTMLDVRLDVDLAAASGAEVPQVAGHGRFVKGVIGGLAPGAHVSVRPVLDAGGRGNTWDVVRALAAAVREDQAQVVNLSIGCRTADGEPPFVLRRAVEVLGEQTLIVAAAGNRWADPAVAQRSQPTWPATLPGVVAVGAAAAEFSPQLPWVDYLAPGVDIVSTFLSDVATKEQPLATFHGFAKWSGTSFAAAHLTGAVAAALPSSGSARAALADLASTEGSGITRYRWQEV</sequence>
<dbReference type="PROSITE" id="PS51892">
    <property type="entry name" value="SUBTILASE"/>
    <property type="match status" value="1"/>
</dbReference>
<evidence type="ECO:0000256" key="2">
    <source>
        <dbReference type="ARBA" id="ARBA00022670"/>
    </source>
</evidence>
<dbReference type="GO" id="GO:0006508">
    <property type="term" value="P:proteolysis"/>
    <property type="evidence" value="ECO:0007669"/>
    <property type="project" value="UniProtKB-KW"/>
</dbReference>
<evidence type="ECO:0000256" key="5">
    <source>
        <dbReference type="PROSITE-ProRule" id="PRU01240"/>
    </source>
</evidence>
<feature type="active site" description="Charge relay system" evidence="5">
    <location>
        <position position="154"/>
    </location>
</feature>
<dbReference type="PANTHER" id="PTHR43806:SF11">
    <property type="entry name" value="CEREVISIN-RELATED"/>
    <property type="match status" value="1"/>
</dbReference>
<keyword evidence="8" id="KW-1185">Reference proteome</keyword>
<proteinExistence type="inferred from homology"/>
<feature type="active site" description="Charge relay system" evidence="5">
    <location>
        <position position="133"/>
    </location>
</feature>
<dbReference type="Gene3D" id="3.40.50.200">
    <property type="entry name" value="Peptidase S8/S53 domain"/>
    <property type="match status" value="1"/>
</dbReference>
<comment type="similarity">
    <text evidence="1 5">Belongs to the peptidase S8 family.</text>
</comment>
<evidence type="ECO:0000256" key="4">
    <source>
        <dbReference type="ARBA" id="ARBA00022825"/>
    </source>
</evidence>